<reference evidence="2 3" key="1">
    <citation type="submission" date="2020-10" db="EMBL/GenBank/DDBJ databases">
        <title>Blautia liquoris sp.nov., isolated from the mud in a fermentation cellar used for the production of Chinese strong-flavoured liquor.</title>
        <authorList>
            <person name="Lu L."/>
        </authorList>
    </citation>
    <scope>NUCLEOTIDE SEQUENCE [LARGE SCALE GENOMIC DNA]</scope>
    <source>
        <strain evidence="2 3">LZLJ-3</strain>
    </source>
</reference>
<feature type="domain" description="Chalcone isomerase N-terminal" evidence="1">
    <location>
        <begin position="5"/>
        <end position="105"/>
    </location>
</feature>
<dbReference type="InterPro" id="IPR040518">
    <property type="entry name" value="Chalcone_N"/>
</dbReference>
<keyword evidence="2" id="KW-0378">Hydrolase</keyword>
<proteinExistence type="predicted"/>
<dbReference type="GO" id="GO:0016787">
    <property type="term" value="F:hydrolase activity"/>
    <property type="evidence" value="ECO:0007669"/>
    <property type="project" value="UniProtKB-KW"/>
</dbReference>
<name>A0A7M2RDF5_9FIRM</name>
<sequence length="278" mass="32308">MPVEFNPMRSFIYVDVVDEEYRHLLQHWLYFHHIPESISQFEPYCTKYDFYNALPTPEGGERFGTARMQLTEHHWLVNIMDPALKVKTFQEYMPIEALKWQGTVPMTAGDANLSGDDARATGGDNGCPPFVFAFCPMWWEEDIKGTGRTLEDGVNYRWNFAVRYPNGVSQEEGDKWLFEEVFPHFQNNNCCTRILTSKVMQDVNDCPMSRVVEMWFTGPTAWKHLAVETADKIAKPSWAKDGDVFPYLNPGFEIRGIFVTDYPTCDALHQYRGYIPRR</sequence>
<organism evidence="2 3">
    <name type="scientific">Blautia liquoris</name>
    <dbReference type="NCBI Taxonomy" id="2779518"/>
    <lineage>
        <taxon>Bacteria</taxon>
        <taxon>Bacillati</taxon>
        <taxon>Bacillota</taxon>
        <taxon>Clostridia</taxon>
        <taxon>Lachnospirales</taxon>
        <taxon>Lachnospiraceae</taxon>
        <taxon>Blautia</taxon>
    </lineage>
</organism>
<dbReference type="RefSeq" id="WP_193734717.1">
    <property type="nucleotide sequence ID" value="NZ_CP063304.1"/>
</dbReference>
<evidence type="ECO:0000259" key="1">
    <source>
        <dbReference type="Pfam" id="PF18232"/>
    </source>
</evidence>
<dbReference type="AlphaFoldDB" id="A0A7M2RDF5"/>
<protein>
    <submittedName>
        <fullName evidence="2">Acetyl-CoA hydrolase</fullName>
    </submittedName>
</protein>
<dbReference type="KEGG" id="bliq:INP51_10035"/>
<dbReference type="Pfam" id="PF18232">
    <property type="entry name" value="Chalcone_N"/>
    <property type="match status" value="1"/>
</dbReference>
<dbReference type="Proteomes" id="UP000593601">
    <property type="component" value="Chromosome"/>
</dbReference>
<dbReference type="EMBL" id="CP063304">
    <property type="protein sequence ID" value="QOV18355.1"/>
    <property type="molecule type" value="Genomic_DNA"/>
</dbReference>
<evidence type="ECO:0000313" key="2">
    <source>
        <dbReference type="EMBL" id="QOV18355.1"/>
    </source>
</evidence>
<gene>
    <name evidence="2" type="ORF">INP51_10035</name>
</gene>
<keyword evidence="3" id="KW-1185">Reference proteome</keyword>
<evidence type="ECO:0000313" key="3">
    <source>
        <dbReference type="Proteomes" id="UP000593601"/>
    </source>
</evidence>
<accession>A0A7M2RDF5</accession>